<dbReference type="InterPro" id="IPR022642">
    <property type="entry name" value="CheR_C"/>
</dbReference>
<evidence type="ECO:0000256" key="1">
    <source>
        <dbReference type="ARBA" id="ARBA00001541"/>
    </source>
</evidence>
<dbReference type="Gene3D" id="3.40.50.150">
    <property type="entry name" value="Vaccinia Virus protein VP39"/>
    <property type="match status" value="1"/>
</dbReference>
<dbReference type="Pfam" id="PF03705">
    <property type="entry name" value="CheR_N"/>
    <property type="match status" value="1"/>
</dbReference>
<proteinExistence type="predicted"/>
<keyword evidence="8" id="KW-1185">Reference proteome</keyword>
<accession>A0A9W6J3N4</accession>
<dbReference type="InterPro" id="IPR036804">
    <property type="entry name" value="CheR_N_sf"/>
</dbReference>
<evidence type="ECO:0000313" key="8">
    <source>
        <dbReference type="Proteomes" id="UP001143370"/>
    </source>
</evidence>
<reference evidence="7" key="1">
    <citation type="journal article" date="2014" name="Int. J. Syst. Evol. Microbiol.">
        <title>Complete genome sequence of Corynebacterium casei LMG S-19264T (=DSM 44701T), isolated from a smear-ripened cheese.</title>
        <authorList>
            <consortium name="US DOE Joint Genome Institute (JGI-PGF)"/>
            <person name="Walter F."/>
            <person name="Albersmeier A."/>
            <person name="Kalinowski J."/>
            <person name="Ruckert C."/>
        </authorList>
    </citation>
    <scope>NUCLEOTIDE SEQUENCE</scope>
    <source>
        <strain evidence="7">VKM B-2484</strain>
    </source>
</reference>
<dbReference type="SMART" id="SM00138">
    <property type="entry name" value="MeTrc"/>
    <property type="match status" value="1"/>
</dbReference>
<gene>
    <name evidence="7" type="primary">cheR1</name>
    <name evidence="7" type="ORF">GCM10017643_02120</name>
</gene>
<protein>
    <recommendedName>
        <fullName evidence="2">protein-glutamate O-methyltransferase</fullName>
        <ecNumber evidence="2">2.1.1.80</ecNumber>
    </recommendedName>
</protein>
<evidence type="ECO:0000256" key="5">
    <source>
        <dbReference type="ARBA" id="ARBA00022691"/>
    </source>
</evidence>
<dbReference type="InterPro" id="IPR022641">
    <property type="entry name" value="CheR_N"/>
</dbReference>
<dbReference type="PRINTS" id="PR00996">
    <property type="entry name" value="CHERMTFRASE"/>
</dbReference>
<keyword evidence="5" id="KW-0949">S-adenosyl-L-methionine</keyword>
<evidence type="ECO:0000256" key="4">
    <source>
        <dbReference type="ARBA" id="ARBA00022679"/>
    </source>
</evidence>
<evidence type="ECO:0000313" key="7">
    <source>
        <dbReference type="EMBL" id="GLK70097.1"/>
    </source>
</evidence>
<dbReference type="Pfam" id="PF01739">
    <property type="entry name" value="CheR"/>
    <property type="match status" value="1"/>
</dbReference>
<dbReference type="PANTHER" id="PTHR24422">
    <property type="entry name" value="CHEMOTAXIS PROTEIN METHYLTRANSFERASE"/>
    <property type="match status" value="1"/>
</dbReference>
<comment type="catalytic activity">
    <reaction evidence="1">
        <text>L-glutamyl-[protein] + S-adenosyl-L-methionine = [protein]-L-glutamate 5-O-methyl ester + S-adenosyl-L-homocysteine</text>
        <dbReference type="Rhea" id="RHEA:24452"/>
        <dbReference type="Rhea" id="RHEA-COMP:10208"/>
        <dbReference type="Rhea" id="RHEA-COMP:10311"/>
        <dbReference type="ChEBI" id="CHEBI:29973"/>
        <dbReference type="ChEBI" id="CHEBI:57856"/>
        <dbReference type="ChEBI" id="CHEBI:59789"/>
        <dbReference type="ChEBI" id="CHEBI:82795"/>
        <dbReference type="EC" id="2.1.1.80"/>
    </reaction>
</comment>
<keyword evidence="4" id="KW-0808">Transferase</keyword>
<organism evidence="7 8">
    <name type="scientific">Ancylobacter dichloromethanicus</name>
    <dbReference type="NCBI Taxonomy" id="518825"/>
    <lineage>
        <taxon>Bacteria</taxon>
        <taxon>Pseudomonadati</taxon>
        <taxon>Pseudomonadota</taxon>
        <taxon>Alphaproteobacteria</taxon>
        <taxon>Hyphomicrobiales</taxon>
        <taxon>Xanthobacteraceae</taxon>
        <taxon>Ancylobacter</taxon>
    </lineage>
</organism>
<evidence type="ECO:0000256" key="3">
    <source>
        <dbReference type="ARBA" id="ARBA00022603"/>
    </source>
</evidence>
<dbReference type="RefSeq" id="WP_213375826.1">
    <property type="nucleotide sequence ID" value="NZ_BSFJ01000001.1"/>
</dbReference>
<dbReference type="Proteomes" id="UP001143370">
    <property type="component" value="Unassembled WGS sequence"/>
</dbReference>
<dbReference type="SUPFAM" id="SSF53335">
    <property type="entry name" value="S-adenosyl-L-methionine-dependent methyltransferases"/>
    <property type="match status" value="1"/>
</dbReference>
<dbReference type="InterPro" id="IPR000780">
    <property type="entry name" value="CheR_MeTrfase"/>
</dbReference>
<dbReference type="GO" id="GO:0008983">
    <property type="term" value="F:protein-glutamate O-methyltransferase activity"/>
    <property type="evidence" value="ECO:0007669"/>
    <property type="project" value="UniProtKB-EC"/>
</dbReference>
<reference evidence="7" key="2">
    <citation type="submission" date="2023-01" db="EMBL/GenBank/DDBJ databases">
        <authorList>
            <person name="Sun Q."/>
            <person name="Evtushenko L."/>
        </authorList>
    </citation>
    <scope>NUCLEOTIDE SEQUENCE</scope>
    <source>
        <strain evidence="7">VKM B-2484</strain>
    </source>
</reference>
<keyword evidence="3 7" id="KW-0489">Methyltransferase</keyword>
<dbReference type="Gene3D" id="1.10.155.10">
    <property type="entry name" value="Chemotaxis receptor methyltransferase CheR, N-terminal domain"/>
    <property type="match status" value="1"/>
</dbReference>
<comment type="caution">
    <text evidence="7">The sequence shown here is derived from an EMBL/GenBank/DDBJ whole genome shotgun (WGS) entry which is preliminary data.</text>
</comment>
<feature type="domain" description="CheR-type methyltransferase" evidence="6">
    <location>
        <begin position="1"/>
        <end position="270"/>
    </location>
</feature>
<dbReference type="EC" id="2.1.1.80" evidence="2"/>
<dbReference type="AlphaFoldDB" id="A0A9W6J3N4"/>
<dbReference type="PROSITE" id="PS50123">
    <property type="entry name" value="CHER"/>
    <property type="match status" value="1"/>
</dbReference>
<evidence type="ECO:0000259" key="6">
    <source>
        <dbReference type="PROSITE" id="PS50123"/>
    </source>
</evidence>
<dbReference type="PANTHER" id="PTHR24422:SF21">
    <property type="entry name" value="CHEMOTAXIS PROTEIN METHYLTRANSFERASE 1"/>
    <property type="match status" value="1"/>
</dbReference>
<dbReference type="InterPro" id="IPR050903">
    <property type="entry name" value="Bact_Chemotaxis_MeTrfase"/>
</dbReference>
<evidence type="ECO:0000256" key="2">
    <source>
        <dbReference type="ARBA" id="ARBA00012534"/>
    </source>
</evidence>
<dbReference type="GO" id="GO:0032259">
    <property type="term" value="P:methylation"/>
    <property type="evidence" value="ECO:0007669"/>
    <property type="project" value="UniProtKB-KW"/>
</dbReference>
<dbReference type="SUPFAM" id="SSF47757">
    <property type="entry name" value="Chemotaxis receptor methyltransferase CheR, N-terminal domain"/>
    <property type="match status" value="1"/>
</dbReference>
<sequence length="270" mass="30357">MISVSDYGFLRQFLKQRSGLALTEDKQYLLESRLDPIIQSAGMSGMAQLVNALREGREAHLTDAVVEAMTTNESLFFRDKRPFDLFTSLMLPQLLARRTASQPLRIWCAAASTGQEPYSLAMLLKENERLLAGRRVDIVGTDLSSEVIARSREGVYNQFEVQRGLPVHYLLRYFTQEGQNWRVNDAIRSMVRFSTLNLLQPFGHLGSFDIVFCRNVLIYFDAATKSDVLSRLARVMSRDGFLILGGAESVLGLTTEFVPGSQQGFYVLPG</sequence>
<dbReference type="EMBL" id="BSFJ01000001">
    <property type="protein sequence ID" value="GLK70097.1"/>
    <property type="molecule type" value="Genomic_DNA"/>
</dbReference>
<name>A0A9W6J3N4_9HYPH</name>
<dbReference type="InterPro" id="IPR029063">
    <property type="entry name" value="SAM-dependent_MTases_sf"/>
</dbReference>